<dbReference type="EC" id="1.1.1.85" evidence="14"/>
<reference evidence="17" key="1">
    <citation type="submission" date="2016-12" db="EMBL/GenBank/DDBJ databases">
        <authorList>
            <person name="Song W.-J."/>
            <person name="Kurnit D.M."/>
        </authorList>
    </citation>
    <scope>NUCLEOTIDE SEQUENCE [LARGE SCALE GENOMIC DNA]</scope>
    <source>
        <strain evidence="17">ATCC 51725</strain>
    </source>
</reference>
<evidence type="ECO:0000313" key="20">
    <source>
        <dbReference type="Proteomes" id="UP000255213"/>
    </source>
</evidence>
<comment type="cofactor">
    <cofactor evidence="14 15">
        <name>Mg(2+)</name>
        <dbReference type="ChEBI" id="CHEBI:18420"/>
    </cofactor>
    <cofactor evidence="14 15">
        <name>Mn(2+)</name>
        <dbReference type="ChEBI" id="CHEBI:29035"/>
    </cofactor>
    <text evidence="14 15">Binds 1 Mg(2+) or Mn(2+) ion per subunit.</text>
</comment>
<comment type="subunit">
    <text evidence="5 14 15">Homodimer.</text>
</comment>
<keyword evidence="6 14" id="KW-0432">Leucine biosynthesis</keyword>
<feature type="binding site" evidence="14">
    <location>
        <position position="244"/>
    </location>
    <ligand>
        <name>Mg(2+)</name>
        <dbReference type="ChEBI" id="CHEBI:18420"/>
    </ligand>
</feature>
<feature type="site" description="Important for catalysis" evidence="14">
    <location>
        <position position="139"/>
    </location>
</feature>
<comment type="pathway">
    <text evidence="3 14 15">Amino-acid biosynthesis; L-leucine biosynthesis; L-leucine from 3-methyl-2-oxobutanoate: step 3/4.</text>
</comment>
<reference evidence="18 20" key="3">
    <citation type="submission" date="2018-06" db="EMBL/GenBank/DDBJ databases">
        <authorList>
            <consortium name="Pathogen Informatics"/>
            <person name="Doyle S."/>
        </authorList>
    </citation>
    <scope>NUCLEOTIDE SEQUENCE [LARGE SCALE GENOMIC DNA]</scope>
    <source>
        <strain evidence="18 20">NCTC12957</strain>
    </source>
</reference>
<dbReference type="UniPathway" id="UPA00048">
    <property type="reaction ID" value="UER00072"/>
</dbReference>
<evidence type="ECO:0000256" key="4">
    <source>
        <dbReference type="ARBA" id="ARBA00008319"/>
    </source>
</evidence>
<accession>A0A1Q8EBW9</accession>
<keyword evidence="14" id="KW-0963">Cytoplasm</keyword>
<evidence type="ECO:0000256" key="5">
    <source>
        <dbReference type="ARBA" id="ARBA00011738"/>
    </source>
</evidence>
<feature type="binding site" evidence="14">
    <location>
        <position position="132"/>
    </location>
    <ligand>
        <name>substrate</name>
    </ligand>
</feature>
<comment type="function">
    <text evidence="14 15">Catalyzes the oxidation of 3-carboxy-2-hydroxy-4-methylpentanoate (3-isopropylmalate) to 3-carboxy-4-methyl-2-oxopentanoate. The product decarboxylates to 4-methyl-2 oxopentanoate.</text>
</comment>
<evidence type="ECO:0000313" key="19">
    <source>
        <dbReference type="Proteomes" id="UP000186437"/>
    </source>
</evidence>
<evidence type="ECO:0000256" key="7">
    <source>
        <dbReference type="ARBA" id="ARBA00022605"/>
    </source>
</evidence>
<sequence>MKKTIVALAGDGIGPEIMVAGLQVLEAVRSSLGFEYEVVEKAFGGAGIEAKGHPLPQDTLEACRRADAILLAAIGSPQYDHALVRPEQGLLALRKELGLYANIRPVKISPALKHLSPLKEERIANVDFVVVRELTGGIYFGEHLLTDHAARDVNEYQAVEIERILRQAFELARTRKKKVTSIDKQNVLATSKLWRKLAERVAQDYPDVTLEHQLVDSAAMVMITNPAKFDVLVTENLFGDILSDEASVLSGTLGVMPSASHGTGASLYEPIHGSAPDIAGQGIANPVSMILSLAMMLRESFGEWLVAQQIEDAVEASFAAGILTRDLGGKASTQEVVDAVIKHL</sequence>
<gene>
    <name evidence="14 18" type="primary">leuB</name>
    <name evidence="17" type="ORF">BU200_08155</name>
    <name evidence="18" type="ORF">NCTC12957_01128</name>
</gene>
<dbReference type="Proteomes" id="UP000186437">
    <property type="component" value="Unassembled WGS sequence"/>
</dbReference>
<evidence type="ECO:0000313" key="17">
    <source>
        <dbReference type="EMBL" id="OLF49296.1"/>
    </source>
</evidence>
<dbReference type="Pfam" id="PF00180">
    <property type="entry name" value="Iso_dh"/>
    <property type="match status" value="1"/>
</dbReference>
<feature type="binding site" evidence="14">
    <location>
        <position position="94"/>
    </location>
    <ligand>
        <name>substrate</name>
    </ligand>
</feature>
<keyword evidence="7 14" id="KW-0028">Amino-acid biosynthesis</keyword>
<evidence type="ECO:0000259" key="16">
    <source>
        <dbReference type="SMART" id="SM01329"/>
    </source>
</evidence>
<keyword evidence="8 14" id="KW-0479">Metal-binding</keyword>
<evidence type="ECO:0000256" key="12">
    <source>
        <dbReference type="ARBA" id="ARBA00023211"/>
    </source>
</evidence>
<dbReference type="GO" id="GO:0009098">
    <property type="term" value="P:L-leucine biosynthetic process"/>
    <property type="evidence" value="ECO:0007669"/>
    <property type="project" value="UniProtKB-UniRule"/>
</dbReference>
<keyword evidence="12 14" id="KW-0464">Manganese</keyword>
<evidence type="ECO:0000256" key="13">
    <source>
        <dbReference type="ARBA" id="ARBA00023304"/>
    </source>
</evidence>
<dbReference type="EMBL" id="MSJL01000040">
    <property type="protein sequence ID" value="OLF49296.1"/>
    <property type="molecule type" value="Genomic_DNA"/>
</dbReference>
<dbReference type="NCBIfam" id="TIGR00169">
    <property type="entry name" value="leuB"/>
    <property type="match status" value="1"/>
</dbReference>
<evidence type="ECO:0000256" key="2">
    <source>
        <dbReference type="ARBA" id="ARBA00001936"/>
    </source>
</evidence>
<dbReference type="GO" id="GO:0000287">
    <property type="term" value="F:magnesium ion binding"/>
    <property type="evidence" value="ECO:0007669"/>
    <property type="project" value="InterPro"/>
</dbReference>
<feature type="binding site" evidence="14">
    <location>
        <begin position="273"/>
        <end position="285"/>
    </location>
    <ligand>
        <name>NAD(+)</name>
        <dbReference type="ChEBI" id="CHEBI:57540"/>
    </ligand>
</feature>
<keyword evidence="11 14" id="KW-0520">NAD</keyword>
<evidence type="ECO:0000256" key="8">
    <source>
        <dbReference type="ARBA" id="ARBA00022723"/>
    </source>
</evidence>
<evidence type="ECO:0000256" key="14">
    <source>
        <dbReference type="HAMAP-Rule" id="MF_01033"/>
    </source>
</evidence>
<keyword evidence="10 14" id="KW-0560">Oxidoreductase</keyword>
<dbReference type="HAMAP" id="MF_01033">
    <property type="entry name" value="LeuB_type1"/>
    <property type="match status" value="1"/>
</dbReference>
<dbReference type="GO" id="GO:0003862">
    <property type="term" value="F:3-isopropylmalate dehydrogenase activity"/>
    <property type="evidence" value="ECO:0007669"/>
    <property type="project" value="UniProtKB-UniRule"/>
</dbReference>
<evidence type="ECO:0000256" key="1">
    <source>
        <dbReference type="ARBA" id="ARBA00000624"/>
    </source>
</evidence>
<organism evidence="17 19">
    <name type="scientific">Streptococcus acidominimus</name>
    <dbReference type="NCBI Taxonomy" id="1326"/>
    <lineage>
        <taxon>Bacteria</taxon>
        <taxon>Bacillati</taxon>
        <taxon>Bacillota</taxon>
        <taxon>Bacilli</taxon>
        <taxon>Lactobacillales</taxon>
        <taxon>Streptococcaceae</taxon>
        <taxon>Streptococcus</taxon>
    </lineage>
</organism>
<comment type="caution">
    <text evidence="14">Lacks conserved residue(s) required for the propagation of feature annotation.</text>
</comment>
<dbReference type="RefSeq" id="WP_075099696.1">
    <property type="nucleotide sequence ID" value="NZ_MSJL01000040.1"/>
</dbReference>
<feature type="binding site" evidence="14">
    <location>
        <position position="216"/>
    </location>
    <ligand>
        <name>substrate</name>
    </ligand>
</feature>
<dbReference type="PANTHER" id="PTHR42979">
    <property type="entry name" value="3-ISOPROPYLMALATE DEHYDROGENASE"/>
    <property type="match status" value="1"/>
</dbReference>
<dbReference type="Gene3D" id="3.40.718.10">
    <property type="entry name" value="Isopropylmalate Dehydrogenase"/>
    <property type="match status" value="1"/>
</dbReference>
<feature type="domain" description="Isopropylmalate dehydrogenase-like" evidence="16">
    <location>
        <begin position="4"/>
        <end position="340"/>
    </location>
</feature>
<feature type="site" description="Important for catalysis" evidence="14">
    <location>
        <position position="184"/>
    </location>
</feature>
<proteinExistence type="inferred from homology"/>
<dbReference type="EMBL" id="UHEN01000001">
    <property type="protein sequence ID" value="SUN07346.1"/>
    <property type="molecule type" value="Genomic_DNA"/>
</dbReference>
<dbReference type="SMART" id="SM01329">
    <property type="entry name" value="Iso_dh"/>
    <property type="match status" value="1"/>
</dbReference>
<dbReference type="InterPro" id="IPR019818">
    <property type="entry name" value="IsoCit/isopropylmalate_DH_CS"/>
</dbReference>
<protein>
    <recommendedName>
        <fullName evidence="14">3-isopropylmalate dehydrogenase</fullName>
        <ecNumber evidence="14">1.1.1.85</ecNumber>
    </recommendedName>
    <alternativeName>
        <fullName evidence="14">3-IPM-DH</fullName>
    </alternativeName>
    <alternativeName>
        <fullName evidence="14">Beta-IPM dehydrogenase</fullName>
        <shortName evidence="14">IMDH</shortName>
    </alternativeName>
</protein>
<dbReference type="InterPro" id="IPR004429">
    <property type="entry name" value="Isopropylmalate_DH"/>
</dbReference>
<evidence type="ECO:0000256" key="6">
    <source>
        <dbReference type="ARBA" id="ARBA00022430"/>
    </source>
</evidence>
<keyword evidence="9 14" id="KW-0460">Magnesium</keyword>
<keyword evidence="13 14" id="KW-0100">Branched-chain amino acid biosynthesis</keyword>
<comment type="subcellular location">
    <subcellularLocation>
        <location evidence="14">Cytoplasm</location>
    </subcellularLocation>
</comment>
<dbReference type="AlphaFoldDB" id="A0A1Q8EBW9"/>
<name>A0A1Q8EBW9_STRAI</name>
<evidence type="ECO:0000256" key="15">
    <source>
        <dbReference type="RuleBase" id="RU004445"/>
    </source>
</evidence>
<dbReference type="SUPFAM" id="SSF53659">
    <property type="entry name" value="Isocitrate/Isopropylmalate dehydrogenase-like"/>
    <property type="match status" value="1"/>
</dbReference>
<dbReference type="OrthoDB" id="9806254at2"/>
<comment type="cofactor">
    <cofactor evidence="2">
        <name>Mn(2+)</name>
        <dbReference type="ChEBI" id="CHEBI:29035"/>
    </cofactor>
</comment>
<dbReference type="FunFam" id="3.40.718.10:FF:000006">
    <property type="entry name" value="3-isopropylmalate dehydrogenase"/>
    <property type="match status" value="1"/>
</dbReference>
<dbReference type="PROSITE" id="PS00470">
    <property type="entry name" value="IDH_IMDH"/>
    <property type="match status" value="1"/>
</dbReference>
<evidence type="ECO:0000313" key="18">
    <source>
        <dbReference type="EMBL" id="SUN07346.1"/>
    </source>
</evidence>
<reference evidence="19" key="2">
    <citation type="submission" date="2016-12" db="EMBL/GenBank/DDBJ databases">
        <authorList>
            <person name="Gulvik C.A."/>
        </authorList>
    </citation>
    <scope>NUCLEOTIDE SEQUENCE [LARGE SCALE GENOMIC DNA]</scope>
    <source>
        <strain evidence="19">ATCC 51725</strain>
    </source>
</reference>
<evidence type="ECO:0000256" key="10">
    <source>
        <dbReference type="ARBA" id="ARBA00023002"/>
    </source>
</evidence>
<evidence type="ECO:0000256" key="3">
    <source>
        <dbReference type="ARBA" id="ARBA00004762"/>
    </source>
</evidence>
<comment type="similarity">
    <text evidence="4 14">Belongs to the isocitrate and isopropylmalate dehydrogenases family. LeuB type 1 subfamily.</text>
</comment>
<feature type="binding site" evidence="14">
    <location>
        <position position="104"/>
    </location>
    <ligand>
        <name>substrate</name>
    </ligand>
</feature>
<dbReference type="Proteomes" id="UP000255213">
    <property type="component" value="Unassembled WGS sequence"/>
</dbReference>
<keyword evidence="19" id="KW-1185">Reference proteome</keyword>
<comment type="catalytic activity">
    <reaction evidence="1 14 15">
        <text>(2R,3S)-3-isopropylmalate + NAD(+) = 4-methyl-2-oxopentanoate + CO2 + NADH</text>
        <dbReference type="Rhea" id="RHEA:32271"/>
        <dbReference type="ChEBI" id="CHEBI:16526"/>
        <dbReference type="ChEBI" id="CHEBI:17865"/>
        <dbReference type="ChEBI" id="CHEBI:35121"/>
        <dbReference type="ChEBI" id="CHEBI:57540"/>
        <dbReference type="ChEBI" id="CHEBI:57945"/>
        <dbReference type="EC" id="1.1.1.85"/>
    </reaction>
</comment>
<dbReference type="PANTHER" id="PTHR42979:SF1">
    <property type="entry name" value="3-ISOPROPYLMALATE DEHYDROGENASE"/>
    <property type="match status" value="1"/>
</dbReference>
<evidence type="ECO:0000256" key="9">
    <source>
        <dbReference type="ARBA" id="ARBA00022842"/>
    </source>
</evidence>
<dbReference type="GO" id="GO:0051287">
    <property type="term" value="F:NAD binding"/>
    <property type="evidence" value="ECO:0007669"/>
    <property type="project" value="InterPro"/>
</dbReference>
<dbReference type="InterPro" id="IPR024084">
    <property type="entry name" value="IsoPropMal-DH-like_dom"/>
</dbReference>
<evidence type="ECO:0000256" key="11">
    <source>
        <dbReference type="ARBA" id="ARBA00023027"/>
    </source>
</evidence>
<feature type="binding site" evidence="14">
    <location>
        <position position="240"/>
    </location>
    <ligand>
        <name>Mg(2+)</name>
        <dbReference type="ChEBI" id="CHEBI:18420"/>
    </ligand>
</feature>
<dbReference type="GO" id="GO:0005829">
    <property type="term" value="C:cytosol"/>
    <property type="evidence" value="ECO:0007669"/>
    <property type="project" value="TreeGrafter"/>
</dbReference>
<feature type="binding site" evidence="14">
    <location>
        <position position="216"/>
    </location>
    <ligand>
        <name>Mg(2+)</name>
        <dbReference type="ChEBI" id="CHEBI:18420"/>
    </ligand>
</feature>